<protein>
    <recommendedName>
        <fullName evidence="2">Nephrocystin 3-like N-terminal domain-containing protein</fullName>
    </recommendedName>
</protein>
<dbReference type="EMBL" id="MU001492">
    <property type="protein sequence ID" value="KAF2451637.1"/>
    <property type="molecule type" value="Genomic_DNA"/>
</dbReference>
<evidence type="ECO:0000259" key="2">
    <source>
        <dbReference type="Pfam" id="PF24883"/>
    </source>
</evidence>
<sequence>NNTNSVQRNSNVLFLYGKPGYGKTTLATVVIDHLKDHISRRTNKPCSLAFFFFDRQSCFNSSHDAFRALLAQLIFSRRFDEIILDIAAIARLDHDTGQHSASNDEIFAILHLFLLQFDDCTLVCDGIDECSDREEFLTRVEDLIENDELVIPKTSTVDQTVSTIVHRANGMFLWATLFLGYLRLPSLSIAQRREALEDASHFHTTLQEYNLLEYSTRYWVAHLREFIQQLGISTYTNFGKILEESGDQATSFLSDKQRFTSWIEVLWHLGCPSEAWELKQLDWATIPTLAFATSIRTAESLLKTAYEEQHLLLQTWKHVLEKYPEEIWQPSISAFSDSKLRKRSDQATVSTILGNPTTHQESVVLQTKCSLSGDAIGILLARARA</sequence>
<proteinExistence type="predicted"/>
<name>A0A9P4PWQ9_9PLEO</name>
<dbReference type="OrthoDB" id="5389400at2759"/>
<evidence type="ECO:0000256" key="1">
    <source>
        <dbReference type="ARBA" id="ARBA00022737"/>
    </source>
</evidence>
<dbReference type="Pfam" id="PF24883">
    <property type="entry name" value="NPHP3_N"/>
    <property type="match status" value="1"/>
</dbReference>
<dbReference type="Gene3D" id="3.40.50.300">
    <property type="entry name" value="P-loop containing nucleotide triphosphate hydrolases"/>
    <property type="match status" value="1"/>
</dbReference>
<keyword evidence="4" id="KW-1185">Reference proteome</keyword>
<dbReference type="SUPFAM" id="SSF52540">
    <property type="entry name" value="P-loop containing nucleoside triphosphate hydrolases"/>
    <property type="match status" value="1"/>
</dbReference>
<dbReference type="InterPro" id="IPR027417">
    <property type="entry name" value="P-loop_NTPase"/>
</dbReference>
<keyword evidence="1" id="KW-0677">Repeat</keyword>
<comment type="caution">
    <text evidence="3">The sequence shown here is derived from an EMBL/GenBank/DDBJ whole genome shotgun (WGS) entry which is preliminary data.</text>
</comment>
<dbReference type="InterPro" id="IPR056884">
    <property type="entry name" value="NPHP3-like_N"/>
</dbReference>
<evidence type="ECO:0000313" key="4">
    <source>
        <dbReference type="Proteomes" id="UP000799764"/>
    </source>
</evidence>
<evidence type="ECO:0000313" key="3">
    <source>
        <dbReference type="EMBL" id="KAF2451637.1"/>
    </source>
</evidence>
<dbReference type="AlphaFoldDB" id="A0A9P4PWQ9"/>
<feature type="non-terminal residue" evidence="3">
    <location>
        <position position="385"/>
    </location>
</feature>
<organism evidence="3 4">
    <name type="scientific">Karstenula rhodostoma CBS 690.94</name>
    <dbReference type="NCBI Taxonomy" id="1392251"/>
    <lineage>
        <taxon>Eukaryota</taxon>
        <taxon>Fungi</taxon>
        <taxon>Dikarya</taxon>
        <taxon>Ascomycota</taxon>
        <taxon>Pezizomycotina</taxon>
        <taxon>Dothideomycetes</taxon>
        <taxon>Pleosporomycetidae</taxon>
        <taxon>Pleosporales</taxon>
        <taxon>Massarineae</taxon>
        <taxon>Didymosphaeriaceae</taxon>
        <taxon>Karstenula</taxon>
    </lineage>
</organism>
<feature type="domain" description="Nephrocystin 3-like N-terminal" evidence="2">
    <location>
        <begin position="7"/>
        <end position="147"/>
    </location>
</feature>
<dbReference type="PANTHER" id="PTHR10039:SF15">
    <property type="entry name" value="NACHT DOMAIN-CONTAINING PROTEIN"/>
    <property type="match status" value="1"/>
</dbReference>
<dbReference type="PANTHER" id="PTHR10039">
    <property type="entry name" value="AMELOGENIN"/>
    <property type="match status" value="1"/>
</dbReference>
<dbReference type="Proteomes" id="UP000799764">
    <property type="component" value="Unassembled WGS sequence"/>
</dbReference>
<feature type="non-terminal residue" evidence="3">
    <location>
        <position position="1"/>
    </location>
</feature>
<accession>A0A9P4PWQ9</accession>
<gene>
    <name evidence="3" type="ORF">P171DRAFT_325724</name>
</gene>
<reference evidence="3" key="1">
    <citation type="journal article" date="2020" name="Stud. Mycol.">
        <title>101 Dothideomycetes genomes: a test case for predicting lifestyles and emergence of pathogens.</title>
        <authorList>
            <person name="Haridas S."/>
            <person name="Albert R."/>
            <person name="Binder M."/>
            <person name="Bloem J."/>
            <person name="Labutti K."/>
            <person name="Salamov A."/>
            <person name="Andreopoulos B."/>
            <person name="Baker S."/>
            <person name="Barry K."/>
            <person name="Bills G."/>
            <person name="Bluhm B."/>
            <person name="Cannon C."/>
            <person name="Castanera R."/>
            <person name="Culley D."/>
            <person name="Daum C."/>
            <person name="Ezra D."/>
            <person name="Gonzalez J."/>
            <person name="Henrissat B."/>
            <person name="Kuo A."/>
            <person name="Liang C."/>
            <person name="Lipzen A."/>
            <person name="Lutzoni F."/>
            <person name="Magnuson J."/>
            <person name="Mondo S."/>
            <person name="Nolan M."/>
            <person name="Ohm R."/>
            <person name="Pangilinan J."/>
            <person name="Park H.-J."/>
            <person name="Ramirez L."/>
            <person name="Alfaro M."/>
            <person name="Sun H."/>
            <person name="Tritt A."/>
            <person name="Yoshinaga Y."/>
            <person name="Zwiers L.-H."/>
            <person name="Turgeon B."/>
            <person name="Goodwin S."/>
            <person name="Spatafora J."/>
            <person name="Crous P."/>
            <person name="Grigoriev I."/>
        </authorList>
    </citation>
    <scope>NUCLEOTIDE SEQUENCE</scope>
    <source>
        <strain evidence="3">CBS 690.94</strain>
    </source>
</reference>